<feature type="transmembrane region" description="Helical" evidence="1">
    <location>
        <begin position="125"/>
        <end position="150"/>
    </location>
</feature>
<evidence type="ECO:0000313" key="3">
    <source>
        <dbReference type="Proteomes" id="UP000215902"/>
    </source>
</evidence>
<gene>
    <name evidence="2" type="ORF">BOX15_Mlig009459g2</name>
</gene>
<keyword evidence="1" id="KW-0812">Transmembrane</keyword>
<dbReference type="AlphaFoldDB" id="A0A267DG67"/>
<protein>
    <submittedName>
        <fullName evidence="2">Uncharacterized protein</fullName>
    </submittedName>
</protein>
<feature type="non-terminal residue" evidence="2">
    <location>
        <position position="1"/>
    </location>
</feature>
<feature type="transmembrane region" description="Helical" evidence="1">
    <location>
        <begin position="7"/>
        <end position="29"/>
    </location>
</feature>
<keyword evidence="1" id="KW-1133">Transmembrane helix</keyword>
<proteinExistence type="predicted"/>
<dbReference type="EMBL" id="NIVC01004193">
    <property type="protein sequence ID" value="PAA48273.1"/>
    <property type="molecule type" value="Genomic_DNA"/>
</dbReference>
<keyword evidence="1" id="KW-0472">Membrane</keyword>
<sequence length="192" mass="20425">GSEIRLHVLIMIAGHIAAFVLLTCLSFAPIVSPSLACRLEEFGFDSKDIKLFLCSSLSLLALHLGMLYGVTAVQPVCMLPGMCAQLTGILCTILSMATSAVSYGLAGRAVWPMELAVNNLTGCCLAFLLALIVGCVTFEAFYVGTLWCYYKQLVVSAKTAANASNSTVTTALSPAAKDDNKENKILPFIVYS</sequence>
<feature type="transmembrane region" description="Helical" evidence="1">
    <location>
        <begin position="82"/>
        <end position="105"/>
    </location>
</feature>
<name>A0A267DG67_9PLAT</name>
<comment type="caution">
    <text evidence="2">The sequence shown here is derived from an EMBL/GenBank/DDBJ whole genome shotgun (WGS) entry which is preliminary data.</text>
</comment>
<feature type="transmembrane region" description="Helical" evidence="1">
    <location>
        <begin position="49"/>
        <end position="70"/>
    </location>
</feature>
<reference evidence="2 3" key="1">
    <citation type="submission" date="2017-06" db="EMBL/GenBank/DDBJ databases">
        <title>A platform for efficient transgenesis in Macrostomum lignano, a flatworm model organism for stem cell research.</title>
        <authorList>
            <person name="Berezikov E."/>
        </authorList>
    </citation>
    <scope>NUCLEOTIDE SEQUENCE [LARGE SCALE GENOMIC DNA]</scope>
    <source>
        <strain evidence="2">DV1</strain>
        <tissue evidence="2">Whole organism</tissue>
    </source>
</reference>
<organism evidence="2 3">
    <name type="scientific">Macrostomum lignano</name>
    <dbReference type="NCBI Taxonomy" id="282301"/>
    <lineage>
        <taxon>Eukaryota</taxon>
        <taxon>Metazoa</taxon>
        <taxon>Spiralia</taxon>
        <taxon>Lophotrochozoa</taxon>
        <taxon>Platyhelminthes</taxon>
        <taxon>Rhabditophora</taxon>
        <taxon>Macrostomorpha</taxon>
        <taxon>Macrostomida</taxon>
        <taxon>Macrostomidae</taxon>
        <taxon>Macrostomum</taxon>
    </lineage>
</organism>
<keyword evidence="3" id="KW-1185">Reference proteome</keyword>
<evidence type="ECO:0000313" key="2">
    <source>
        <dbReference type="EMBL" id="PAA48273.1"/>
    </source>
</evidence>
<dbReference type="Proteomes" id="UP000215902">
    <property type="component" value="Unassembled WGS sequence"/>
</dbReference>
<accession>A0A267DG67</accession>
<evidence type="ECO:0000256" key="1">
    <source>
        <dbReference type="SAM" id="Phobius"/>
    </source>
</evidence>